<evidence type="ECO:0000313" key="9">
    <source>
        <dbReference type="EMBL" id="ERJ13103.1"/>
    </source>
</evidence>
<evidence type="ECO:0000256" key="1">
    <source>
        <dbReference type="ARBA" id="ARBA00004651"/>
    </source>
</evidence>
<feature type="domain" description="ABC transmembrane type-1" evidence="8">
    <location>
        <begin position="66"/>
        <end position="255"/>
    </location>
</feature>
<dbReference type="CDD" id="cd06261">
    <property type="entry name" value="TM_PBP2"/>
    <property type="match status" value="1"/>
</dbReference>
<dbReference type="SUPFAM" id="SSF161098">
    <property type="entry name" value="MetI-like"/>
    <property type="match status" value="1"/>
</dbReference>
<dbReference type="EMBL" id="AFNU02000002">
    <property type="protein sequence ID" value="ERJ13103.1"/>
    <property type="molecule type" value="Genomic_DNA"/>
</dbReference>
<feature type="transmembrane region" description="Helical" evidence="7">
    <location>
        <begin position="103"/>
        <end position="125"/>
    </location>
</feature>
<keyword evidence="4 7" id="KW-0812">Transmembrane</keyword>
<evidence type="ECO:0000256" key="2">
    <source>
        <dbReference type="ARBA" id="ARBA00022448"/>
    </source>
</evidence>
<evidence type="ECO:0000256" key="4">
    <source>
        <dbReference type="ARBA" id="ARBA00022692"/>
    </source>
</evidence>
<reference evidence="9 10" key="1">
    <citation type="journal article" date="2011" name="J. Bacteriol.">
        <title>Genome sequence of Haloplasma contractile, an unusual contractile bacterium from a deep-sea anoxic brine lake.</title>
        <authorList>
            <person name="Antunes A."/>
            <person name="Alam I."/>
            <person name="El Dorry H."/>
            <person name="Siam R."/>
            <person name="Robertson A."/>
            <person name="Bajic V.B."/>
            <person name="Stingl U."/>
        </authorList>
    </citation>
    <scope>NUCLEOTIDE SEQUENCE [LARGE SCALE GENOMIC DNA]</scope>
    <source>
        <strain evidence="9 10">SSD-17B</strain>
    </source>
</reference>
<dbReference type="FunCoup" id="U2EDP3">
    <property type="interactions" value="88"/>
</dbReference>
<comment type="similarity">
    <text evidence="7">Belongs to the binding-protein-dependent transport system permease family.</text>
</comment>
<evidence type="ECO:0000256" key="7">
    <source>
        <dbReference type="RuleBase" id="RU363032"/>
    </source>
</evidence>
<feature type="transmembrane region" description="Helical" evidence="7">
    <location>
        <begin position="176"/>
        <end position="198"/>
    </location>
</feature>
<dbReference type="RefSeq" id="WP_008826887.1">
    <property type="nucleotide sequence ID" value="NZ_AFNU02000002.1"/>
</dbReference>
<evidence type="ECO:0000259" key="8">
    <source>
        <dbReference type="PROSITE" id="PS50928"/>
    </source>
</evidence>
<accession>U2EDP3</accession>
<dbReference type="InParanoid" id="U2EDP3"/>
<dbReference type="InterPro" id="IPR000515">
    <property type="entry name" value="MetI-like"/>
</dbReference>
<dbReference type="Gene3D" id="1.10.3720.10">
    <property type="entry name" value="MetI-like"/>
    <property type="match status" value="1"/>
</dbReference>
<comment type="subcellular location">
    <subcellularLocation>
        <location evidence="1 7">Cell membrane</location>
        <topology evidence="1 7">Multi-pass membrane protein</topology>
    </subcellularLocation>
</comment>
<dbReference type="Pfam" id="PF00528">
    <property type="entry name" value="BPD_transp_1"/>
    <property type="match status" value="1"/>
</dbReference>
<feature type="transmembrane region" description="Helical" evidence="7">
    <location>
        <begin position="234"/>
        <end position="255"/>
    </location>
</feature>
<dbReference type="PANTHER" id="PTHR43744">
    <property type="entry name" value="ABC TRANSPORTER PERMEASE PROTEIN MG189-RELATED-RELATED"/>
    <property type="match status" value="1"/>
</dbReference>
<dbReference type="InterPro" id="IPR035906">
    <property type="entry name" value="MetI-like_sf"/>
</dbReference>
<proteinExistence type="inferred from homology"/>
<keyword evidence="5 7" id="KW-1133">Transmembrane helix</keyword>
<keyword evidence="3" id="KW-1003">Cell membrane</keyword>
<feature type="transmembrane region" description="Helical" evidence="7">
    <location>
        <begin position="7"/>
        <end position="29"/>
    </location>
</feature>
<dbReference type="PANTHER" id="PTHR43744:SF2">
    <property type="entry name" value="ARABINOOLIGOSACCHARIDES TRANSPORT SYSTEM PERMEASE PROTEIN ARAQ"/>
    <property type="match status" value="1"/>
</dbReference>
<evidence type="ECO:0000256" key="6">
    <source>
        <dbReference type="ARBA" id="ARBA00023136"/>
    </source>
</evidence>
<feature type="transmembrane region" description="Helical" evidence="7">
    <location>
        <begin position="137"/>
        <end position="155"/>
    </location>
</feature>
<dbReference type="PROSITE" id="PS50928">
    <property type="entry name" value="ABC_TM1"/>
    <property type="match status" value="1"/>
</dbReference>
<organism evidence="9 10">
    <name type="scientific">Haloplasma contractile SSD-17B</name>
    <dbReference type="NCBI Taxonomy" id="1033810"/>
    <lineage>
        <taxon>Bacteria</taxon>
        <taxon>Bacillati</taxon>
        <taxon>Mycoplasmatota</taxon>
        <taxon>Mollicutes</taxon>
        <taxon>Haloplasmatales</taxon>
        <taxon>Haloplasmataceae</taxon>
        <taxon>Haloplasma</taxon>
    </lineage>
</organism>
<dbReference type="OrthoDB" id="9787837at2"/>
<gene>
    <name evidence="9" type="ORF">HLPCO_000717</name>
</gene>
<evidence type="ECO:0000256" key="3">
    <source>
        <dbReference type="ARBA" id="ARBA00022475"/>
    </source>
</evidence>
<feature type="transmembrane region" description="Helical" evidence="7">
    <location>
        <begin position="72"/>
        <end position="91"/>
    </location>
</feature>
<keyword evidence="6 7" id="KW-0472">Membrane</keyword>
<evidence type="ECO:0000256" key="5">
    <source>
        <dbReference type="ARBA" id="ARBA00022989"/>
    </source>
</evidence>
<dbReference type="Proteomes" id="UP000005707">
    <property type="component" value="Unassembled WGS sequence"/>
</dbReference>
<protein>
    <submittedName>
        <fullName evidence="9">Binding-protein-dependent transport systems inner membrane component</fullName>
    </submittedName>
</protein>
<dbReference type="GO" id="GO:0005886">
    <property type="term" value="C:plasma membrane"/>
    <property type="evidence" value="ECO:0007669"/>
    <property type="project" value="UniProtKB-SubCell"/>
</dbReference>
<keyword evidence="10" id="KW-1185">Reference proteome</keyword>
<dbReference type="AlphaFoldDB" id="U2EDP3"/>
<name>U2EDP3_9MOLU</name>
<comment type="caution">
    <text evidence="9">The sequence shown here is derived from an EMBL/GenBank/DDBJ whole genome shotgun (WGS) entry which is preliminary data.</text>
</comment>
<dbReference type="eggNOG" id="COG0395">
    <property type="taxonomic scope" value="Bacteria"/>
</dbReference>
<keyword evidence="2 7" id="KW-0813">Transport</keyword>
<reference evidence="9 10" key="2">
    <citation type="journal article" date="2013" name="PLoS ONE">
        <title>INDIGO - INtegrated Data Warehouse of MIcrobial GenOmes with Examples from the Red Sea Extremophiles.</title>
        <authorList>
            <person name="Alam I."/>
            <person name="Antunes A."/>
            <person name="Kamau A.A."/>
            <person name="Ba Alawi W."/>
            <person name="Kalkatawi M."/>
            <person name="Stingl U."/>
            <person name="Bajic V.B."/>
        </authorList>
    </citation>
    <scope>NUCLEOTIDE SEQUENCE [LARGE SCALE GENOMIC DNA]</scope>
    <source>
        <strain evidence="9 10">SSD-17B</strain>
    </source>
</reference>
<dbReference type="STRING" id="1033810.HLPCO_000717"/>
<dbReference type="GO" id="GO:0055085">
    <property type="term" value="P:transmembrane transport"/>
    <property type="evidence" value="ECO:0007669"/>
    <property type="project" value="InterPro"/>
</dbReference>
<sequence length="269" mass="30724">MKNVRNSLVYIFLGLASFVSIFPFFWMIIGITNTTQDITKGKFTFGNALMVNIRNLFDTTDIFGIFWNTSKIAIIGTLLSLLVTSMAAYGYELFRSRIRERIYTVVLLTMMIPFAALMIPLFRLIVRFGLLDTHMGIILPTIVNVFLIFFFRQSFKTFPREIIQAARIDGANEFQIFFTIVVPIMKSTYSAAAIYSFMANWNNYLWPLIVLQSSEKKTLTLMISSLSSAYFPDYGVIMVAIVIATLPMIIIFFMLQKHFVQGMLGSVKS</sequence>
<evidence type="ECO:0000313" key="10">
    <source>
        <dbReference type="Proteomes" id="UP000005707"/>
    </source>
</evidence>